<name>A0A364JRN2_9HYPH</name>
<protein>
    <recommendedName>
        <fullName evidence="3">GIY-YIG catalytic domain-containing protein</fullName>
    </recommendedName>
</protein>
<gene>
    <name evidence="1" type="ORF">C7374_12424</name>
</gene>
<organism evidence="1 2">
    <name type="scientific">Falsochrobactrum ovis</name>
    <dbReference type="NCBI Taxonomy" id="1293442"/>
    <lineage>
        <taxon>Bacteria</taxon>
        <taxon>Pseudomonadati</taxon>
        <taxon>Pseudomonadota</taxon>
        <taxon>Alphaproteobacteria</taxon>
        <taxon>Hyphomicrobiales</taxon>
        <taxon>Brucellaceae</taxon>
        <taxon>Falsochrobactrum</taxon>
    </lineage>
</organism>
<evidence type="ECO:0008006" key="3">
    <source>
        <dbReference type="Google" id="ProtNLM"/>
    </source>
</evidence>
<comment type="caution">
    <text evidence="1">The sequence shown here is derived from an EMBL/GenBank/DDBJ whole genome shotgun (WGS) entry which is preliminary data.</text>
</comment>
<dbReference type="AlphaFoldDB" id="A0A364JRN2"/>
<evidence type="ECO:0000313" key="2">
    <source>
        <dbReference type="Proteomes" id="UP000249453"/>
    </source>
</evidence>
<dbReference type="RefSeq" id="WP_146612754.1">
    <property type="nucleotide sequence ID" value="NZ_JBHEEY010000024.1"/>
</dbReference>
<sequence length="169" mass="19068">MIDEDLIQFSITDLNRRAEAIGAIRAIICPEVKSYTYSFSQIKAGVATQVLRQNFGLVGKIPAIYRISVDAKNAPLIRKAFEETRSDKNRGYNLPRLNEIADITPTIYIGSSNDVITRLRQHLYRVSSTYALNMSHWIGKLDDGSVTVEVQLFDTDIMNCPPFRPDRSA</sequence>
<accession>A0A364JRN2</accession>
<proteinExistence type="predicted"/>
<dbReference type="OrthoDB" id="7857674at2"/>
<evidence type="ECO:0000313" key="1">
    <source>
        <dbReference type="EMBL" id="RAK25460.1"/>
    </source>
</evidence>
<dbReference type="EMBL" id="QLMK01000024">
    <property type="protein sequence ID" value="RAK25460.1"/>
    <property type="molecule type" value="Genomic_DNA"/>
</dbReference>
<dbReference type="Proteomes" id="UP000249453">
    <property type="component" value="Unassembled WGS sequence"/>
</dbReference>
<keyword evidence="2" id="KW-1185">Reference proteome</keyword>
<reference evidence="1 2" key="1">
    <citation type="submission" date="2018-06" db="EMBL/GenBank/DDBJ databases">
        <title>Genomic Encyclopedia of Type Strains, Phase IV (KMG-IV): sequencing the most valuable type-strain genomes for metagenomic binning, comparative biology and taxonomic classification.</title>
        <authorList>
            <person name="Goeker M."/>
        </authorList>
    </citation>
    <scope>NUCLEOTIDE SEQUENCE [LARGE SCALE GENOMIC DNA]</scope>
    <source>
        <strain evidence="1 2">DSM 26720</strain>
    </source>
</reference>